<dbReference type="PANTHER" id="PTHR10374:SF30">
    <property type="entry name" value="LACTOYLGLUTATHIONE LYASE"/>
    <property type="match status" value="1"/>
</dbReference>
<sequence length="129" mass="15141">MNITFDHTRIRVSDLEKSIDWYCRTCGFEVLKRTDKSPSGNQLAHLQIPGSAHKLELTYSPDFEVKFPEDLVHTCIRVDDVVVYCEELEKMDLEMDLWPSNWREKFAEGKKMAFITDPDGYEVEILEHE</sequence>
<evidence type="ECO:0000313" key="3">
    <source>
        <dbReference type="Proteomes" id="UP000247099"/>
    </source>
</evidence>
<comment type="caution">
    <text evidence="2">The sequence shown here is derived from an EMBL/GenBank/DDBJ whole genome shotgun (WGS) entry which is preliminary data.</text>
</comment>
<dbReference type="InterPro" id="IPR004360">
    <property type="entry name" value="Glyas_Fos-R_dOase_dom"/>
</dbReference>
<dbReference type="InterPro" id="IPR029068">
    <property type="entry name" value="Glyas_Bleomycin-R_OHBP_Dase"/>
</dbReference>
<dbReference type="FunCoup" id="A0A317ZG46">
    <property type="interactions" value="440"/>
</dbReference>
<dbReference type="Pfam" id="PF00903">
    <property type="entry name" value="Glyoxalase"/>
    <property type="match status" value="1"/>
</dbReference>
<evidence type="ECO:0000259" key="1">
    <source>
        <dbReference type="PROSITE" id="PS51819"/>
    </source>
</evidence>
<dbReference type="AlphaFoldDB" id="A0A317ZG46"/>
<organism evidence="2 3">
    <name type="scientific">Coraliomargarita sinensis</name>
    <dbReference type="NCBI Taxonomy" id="2174842"/>
    <lineage>
        <taxon>Bacteria</taxon>
        <taxon>Pseudomonadati</taxon>
        <taxon>Verrucomicrobiota</taxon>
        <taxon>Opitutia</taxon>
        <taxon>Puniceicoccales</taxon>
        <taxon>Coraliomargaritaceae</taxon>
        <taxon>Coraliomargarita</taxon>
    </lineage>
</organism>
<dbReference type="Gene3D" id="3.10.180.10">
    <property type="entry name" value="2,3-Dihydroxybiphenyl 1,2-Dioxygenase, domain 1"/>
    <property type="match status" value="1"/>
</dbReference>
<evidence type="ECO:0000313" key="2">
    <source>
        <dbReference type="EMBL" id="PXA04604.1"/>
    </source>
</evidence>
<dbReference type="InterPro" id="IPR037523">
    <property type="entry name" value="VOC_core"/>
</dbReference>
<accession>A0A317ZG46</accession>
<dbReference type="EMBL" id="QHJQ01000003">
    <property type="protein sequence ID" value="PXA04604.1"/>
    <property type="molecule type" value="Genomic_DNA"/>
</dbReference>
<feature type="domain" description="VOC" evidence="1">
    <location>
        <begin position="4"/>
        <end position="128"/>
    </location>
</feature>
<name>A0A317ZG46_9BACT</name>
<dbReference type="RefSeq" id="WP_110130409.1">
    <property type="nucleotide sequence ID" value="NZ_QHJQ01000003.1"/>
</dbReference>
<proteinExistence type="predicted"/>
<dbReference type="PROSITE" id="PS51819">
    <property type="entry name" value="VOC"/>
    <property type="match status" value="1"/>
</dbReference>
<reference evidence="2 3" key="1">
    <citation type="submission" date="2018-05" db="EMBL/GenBank/DDBJ databases">
        <title>Coraliomargarita sinensis sp. nov., isolated from a marine solar saltern.</title>
        <authorList>
            <person name="Zhou L.Y."/>
        </authorList>
    </citation>
    <scope>NUCLEOTIDE SEQUENCE [LARGE SCALE GENOMIC DNA]</scope>
    <source>
        <strain evidence="2 3">WN38</strain>
    </source>
</reference>
<protein>
    <submittedName>
        <fullName evidence="2">Glyoxalase</fullName>
    </submittedName>
</protein>
<dbReference type="Proteomes" id="UP000247099">
    <property type="component" value="Unassembled WGS sequence"/>
</dbReference>
<dbReference type="OrthoDB" id="192739at2"/>
<gene>
    <name evidence="2" type="ORF">DDZ13_05370</name>
</gene>
<dbReference type="InParanoid" id="A0A317ZG46"/>
<keyword evidence="3" id="KW-1185">Reference proteome</keyword>
<dbReference type="PANTHER" id="PTHR10374">
    <property type="entry name" value="LACTOYLGLUTATHIONE LYASE GLYOXALASE I"/>
    <property type="match status" value="1"/>
</dbReference>
<dbReference type="SUPFAM" id="SSF54593">
    <property type="entry name" value="Glyoxalase/Bleomycin resistance protein/Dihydroxybiphenyl dioxygenase"/>
    <property type="match status" value="1"/>
</dbReference>